<dbReference type="GO" id="GO:0005524">
    <property type="term" value="F:ATP binding"/>
    <property type="evidence" value="ECO:0007669"/>
    <property type="project" value="UniProtKB-KW"/>
</dbReference>
<dbReference type="PANTHER" id="PTHR24421:SF10">
    <property type="entry name" value="NITRATE_NITRITE SENSOR PROTEIN NARQ"/>
    <property type="match status" value="1"/>
</dbReference>
<reference evidence="12 13" key="1">
    <citation type="submission" date="2018-07" db="EMBL/GenBank/DDBJ databases">
        <title>Complete genome sequencing of Ornithinimicrobium sp. AMA3305.</title>
        <authorList>
            <person name="Bae J.-W."/>
        </authorList>
    </citation>
    <scope>NUCLEOTIDE SEQUENCE [LARGE SCALE GENOMIC DNA]</scope>
    <source>
        <strain evidence="12 13">AMA3305</strain>
    </source>
</reference>
<evidence type="ECO:0000313" key="13">
    <source>
        <dbReference type="Proteomes" id="UP000253790"/>
    </source>
</evidence>
<dbReference type="Pfam" id="PF02518">
    <property type="entry name" value="HATPase_c"/>
    <property type="match status" value="1"/>
</dbReference>
<dbReference type="InterPro" id="IPR003594">
    <property type="entry name" value="HATPase_dom"/>
</dbReference>
<feature type="transmembrane region" description="Helical" evidence="10">
    <location>
        <begin position="46"/>
        <end position="62"/>
    </location>
</feature>
<dbReference type="SUPFAM" id="SSF55874">
    <property type="entry name" value="ATPase domain of HSP90 chaperone/DNA topoisomerase II/histidine kinase"/>
    <property type="match status" value="1"/>
</dbReference>
<keyword evidence="10" id="KW-0472">Membrane</keyword>
<dbReference type="AlphaFoldDB" id="A0A345NR52"/>
<keyword evidence="13" id="KW-1185">Reference proteome</keyword>
<dbReference type="GO" id="GO:0046983">
    <property type="term" value="F:protein dimerization activity"/>
    <property type="evidence" value="ECO:0007669"/>
    <property type="project" value="InterPro"/>
</dbReference>
<dbReference type="GO" id="GO:0016020">
    <property type="term" value="C:membrane"/>
    <property type="evidence" value="ECO:0007669"/>
    <property type="project" value="InterPro"/>
</dbReference>
<dbReference type="PANTHER" id="PTHR24421">
    <property type="entry name" value="NITRATE/NITRITE SENSOR PROTEIN NARX-RELATED"/>
    <property type="match status" value="1"/>
</dbReference>
<dbReference type="EMBL" id="CP031229">
    <property type="protein sequence ID" value="AXH97510.1"/>
    <property type="molecule type" value="Genomic_DNA"/>
</dbReference>
<evidence type="ECO:0000256" key="2">
    <source>
        <dbReference type="ARBA" id="ARBA00012438"/>
    </source>
</evidence>
<dbReference type="InterPro" id="IPR005467">
    <property type="entry name" value="His_kinase_dom"/>
</dbReference>
<evidence type="ECO:0000256" key="8">
    <source>
        <dbReference type="ARBA" id="ARBA00023012"/>
    </source>
</evidence>
<protein>
    <recommendedName>
        <fullName evidence="2">histidine kinase</fullName>
        <ecNumber evidence="2">2.7.13.3</ecNumber>
    </recommendedName>
</protein>
<proteinExistence type="predicted"/>
<dbReference type="InterPro" id="IPR011712">
    <property type="entry name" value="Sig_transdc_His_kin_sub3_dim/P"/>
</dbReference>
<keyword evidence="8" id="KW-0902">Two-component regulatory system</keyword>
<sequence length="614" mass="62449">MVLVAVCALALAEALAGGRLLADTGVLLVAAAALAAGVWSRTVPTCAAVLVGAALMTVTSQVTDPGDYAVADDAVFWIVVLGCPALVGAGWAARGRQVRELRRLSVVRAAQLASEVEAARIAETTRVAARVQEDVVQTLGAILVLAEGAAGAGPDERGATQQAALVEIERSARHALDQLREHIGWLRGGPAPGRGPASPDQDGSRPERAVGAVPVVTGPAPRPGTGAIDLLAALAAVGVSVEVAVTGHAFGPTWAAVLAPLALTWPLAQRRRRPLVAVVTFFAVTLVVSHLLVRLDDMVTPILPMVLVGFAAGAYVRSWTGRLTAALLLATGSAAVAATDPAGIDRESLTATLVVLALAAAAGTVAAASLARVQVLDDLLRTIERHRDDEVTLATARQRQAIARDLHDTVASAATIICLQAGAAQTVPAQDPVVHEALQTIASTARQAVREIRISLDLVDRAAAAGTPGGSGAGGVQEVVATARRTGVDAQLRTPVPPLPASTEELVVRVVRETVVNASRYAPGAHVVVAVHRDGDDVLVRVSDDGPGLACAPAAWSRGGTGTGLAGLTERLTLHGGTLTHGPLGARGYEVRARLPVPAAEGAAAAHAGLAVTS</sequence>
<feature type="domain" description="Histidine kinase" evidence="11">
    <location>
        <begin position="507"/>
        <end position="599"/>
    </location>
</feature>
<dbReference type="Gene3D" id="1.20.5.1930">
    <property type="match status" value="1"/>
</dbReference>
<name>A0A345NR52_9MICO</name>
<keyword evidence="3" id="KW-0597">Phosphoprotein</keyword>
<feature type="transmembrane region" description="Helical" evidence="10">
    <location>
        <begin position="74"/>
        <end position="93"/>
    </location>
</feature>
<evidence type="ECO:0000256" key="7">
    <source>
        <dbReference type="ARBA" id="ARBA00022840"/>
    </source>
</evidence>
<evidence type="ECO:0000256" key="4">
    <source>
        <dbReference type="ARBA" id="ARBA00022679"/>
    </source>
</evidence>
<dbReference type="GO" id="GO:0000155">
    <property type="term" value="F:phosphorelay sensor kinase activity"/>
    <property type="evidence" value="ECO:0007669"/>
    <property type="project" value="InterPro"/>
</dbReference>
<dbReference type="Gene3D" id="3.30.565.10">
    <property type="entry name" value="Histidine kinase-like ATPase, C-terminal domain"/>
    <property type="match status" value="1"/>
</dbReference>
<dbReference type="Pfam" id="PF07730">
    <property type="entry name" value="HisKA_3"/>
    <property type="match status" value="1"/>
</dbReference>
<keyword evidence="10" id="KW-0812">Transmembrane</keyword>
<feature type="transmembrane region" description="Helical" evidence="10">
    <location>
        <begin position="24"/>
        <end position="39"/>
    </location>
</feature>
<keyword evidence="4" id="KW-0808">Transferase</keyword>
<dbReference type="EC" id="2.7.13.3" evidence="2"/>
<dbReference type="InterPro" id="IPR036890">
    <property type="entry name" value="HATPase_C_sf"/>
</dbReference>
<keyword evidence="5" id="KW-0547">Nucleotide-binding</keyword>
<dbReference type="PROSITE" id="PS50109">
    <property type="entry name" value="HIS_KIN"/>
    <property type="match status" value="1"/>
</dbReference>
<evidence type="ECO:0000256" key="1">
    <source>
        <dbReference type="ARBA" id="ARBA00000085"/>
    </source>
</evidence>
<feature type="transmembrane region" description="Helical" evidence="10">
    <location>
        <begin position="298"/>
        <end position="316"/>
    </location>
</feature>
<evidence type="ECO:0000256" key="5">
    <source>
        <dbReference type="ARBA" id="ARBA00022741"/>
    </source>
</evidence>
<keyword evidence="7" id="KW-0067">ATP-binding</keyword>
<evidence type="ECO:0000256" key="6">
    <source>
        <dbReference type="ARBA" id="ARBA00022777"/>
    </source>
</evidence>
<dbReference type="SMART" id="SM00387">
    <property type="entry name" value="HATPase_c"/>
    <property type="match status" value="1"/>
</dbReference>
<organism evidence="12 13">
    <name type="scientific">Ornithinimicrobium avium</name>
    <dbReference type="NCBI Taxonomy" id="2283195"/>
    <lineage>
        <taxon>Bacteria</taxon>
        <taxon>Bacillati</taxon>
        <taxon>Actinomycetota</taxon>
        <taxon>Actinomycetes</taxon>
        <taxon>Micrococcales</taxon>
        <taxon>Ornithinimicrobiaceae</taxon>
        <taxon>Ornithinimicrobium</taxon>
    </lineage>
</organism>
<feature type="transmembrane region" description="Helical" evidence="10">
    <location>
        <begin position="350"/>
        <end position="371"/>
    </location>
</feature>
<evidence type="ECO:0000256" key="3">
    <source>
        <dbReference type="ARBA" id="ARBA00022553"/>
    </source>
</evidence>
<feature type="transmembrane region" description="Helical" evidence="10">
    <location>
        <begin position="275"/>
        <end position="292"/>
    </location>
</feature>
<evidence type="ECO:0000259" key="11">
    <source>
        <dbReference type="PROSITE" id="PS50109"/>
    </source>
</evidence>
<dbReference type="KEGG" id="orn:DV701_16585"/>
<gene>
    <name evidence="12" type="ORF">DV701_16585</name>
</gene>
<evidence type="ECO:0000313" key="12">
    <source>
        <dbReference type="EMBL" id="AXH97510.1"/>
    </source>
</evidence>
<feature type="region of interest" description="Disordered" evidence="9">
    <location>
        <begin position="186"/>
        <end position="208"/>
    </location>
</feature>
<keyword evidence="6" id="KW-0418">Kinase</keyword>
<comment type="catalytic activity">
    <reaction evidence="1">
        <text>ATP + protein L-histidine = ADP + protein N-phospho-L-histidine.</text>
        <dbReference type="EC" id="2.7.13.3"/>
    </reaction>
</comment>
<evidence type="ECO:0000256" key="9">
    <source>
        <dbReference type="SAM" id="MobiDB-lite"/>
    </source>
</evidence>
<dbReference type="Proteomes" id="UP000253790">
    <property type="component" value="Chromosome"/>
</dbReference>
<feature type="transmembrane region" description="Helical" evidence="10">
    <location>
        <begin position="323"/>
        <end position="344"/>
    </location>
</feature>
<dbReference type="OrthoDB" id="9786919at2"/>
<accession>A0A345NR52</accession>
<dbReference type="InterPro" id="IPR050482">
    <property type="entry name" value="Sensor_HK_TwoCompSys"/>
</dbReference>
<evidence type="ECO:0000256" key="10">
    <source>
        <dbReference type="SAM" id="Phobius"/>
    </source>
</evidence>
<keyword evidence="10" id="KW-1133">Transmembrane helix</keyword>